<reference evidence="1 2" key="1">
    <citation type="submission" date="2016-10" db="EMBL/GenBank/DDBJ databases">
        <title>Draft Genome sequence of Alkanindiges sp. strain H1.</title>
        <authorList>
            <person name="Subhash Y."/>
            <person name="Lee S."/>
        </authorList>
    </citation>
    <scope>NUCLEOTIDE SEQUENCE [LARGE SCALE GENOMIC DNA]</scope>
    <source>
        <strain evidence="1 2">H1</strain>
    </source>
</reference>
<evidence type="ECO:0000313" key="2">
    <source>
        <dbReference type="Proteomes" id="UP000192132"/>
    </source>
</evidence>
<name>A0A1S8CZ34_9GAMM</name>
<comment type="caution">
    <text evidence="1">The sequence shown here is derived from an EMBL/GenBank/DDBJ whole genome shotgun (WGS) entry which is preliminary data.</text>
</comment>
<keyword evidence="2" id="KW-1185">Reference proteome</keyword>
<sequence length="69" mass="8244">MAFLVLPLKIVCRNCDYSTVLYPSQGKYDFPACRRCQQDAWKYRHATLSDKLKRPTAWFQGRWLQAHHQ</sequence>
<dbReference type="RefSeq" id="WP_076877103.1">
    <property type="nucleotide sequence ID" value="NZ_MLCN01000007.1"/>
</dbReference>
<dbReference type="OrthoDB" id="6717613at2"/>
<accession>A0A1S8CZ34</accession>
<gene>
    <name evidence="1" type="ORF">BKE30_02490</name>
</gene>
<dbReference type="STRING" id="1907941.BKE30_02490"/>
<protein>
    <submittedName>
        <fullName evidence="1">Uncharacterized protein</fullName>
    </submittedName>
</protein>
<dbReference type="Proteomes" id="UP000192132">
    <property type="component" value="Unassembled WGS sequence"/>
</dbReference>
<evidence type="ECO:0000313" key="1">
    <source>
        <dbReference type="EMBL" id="ONG41731.1"/>
    </source>
</evidence>
<organism evidence="1 2">
    <name type="scientific">Alkanindiges hydrocarboniclasticus</name>
    <dbReference type="NCBI Taxonomy" id="1907941"/>
    <lineage>
        <taxon>Bacteria</taxon>
        <taxon>Pseudomonadati</taxon>
        <taxon>Pseudomonadota</taxon>
        <taxon>Gammaproteobacteria</taxon>
        <taxon>Moraxellales</taxon>
        <taxon>Moraxellaceae</taxon>
        <taxon>Alkanindiges</taxon>
    </lineage>
</organism>
<dbReference type="AlphaFoldDB" id="A0A1S8CZ34"/>
<dbReference type="EMBL" id="MLCN01000007">
    <property type="protein sequence ID" value="ONG41731.1"/>
    <property type="molecule type" value="Genomic_DNA"/>
</dbReference>
<proteinExistence type="predicted"/>